<sequence>MIIYKVCPNADYQAAKAEGHYYGMPIDRDDGYMHFSTAAQLRETLEKHFSGQAELVLLYVDAERVENHLKWEPSRGGDLFPHLYSDLNMAHVIKAHDLETDENGQFILPDDIR</sequence>
<reference evidence="1 2" key="1">
    <citation type="submission" date="2017-05" db="EMBL/GenBank/DDBJ databases">
        <title>Genome Analysis of Maritalea myrionectae HL2708#5.</title>
        <authorList>
            <consortium name="Cotde Inc.-PKNU"/>
            <person name="Jang D."/>
            <person name="Oh H.-M."/>
        </authorList>
    </citation>
    <scope>NUCLEOTIDE SEQUENCE [LARGE SCALE GENOMIC DNA]</scope>
    <source>
        <strain evidence="1 2">HL2708#5</strain>
    </source>
</reference>
<dbReference type="RefSeq" id="WP_027833768.1">
    <property type="nucleotide sequence ID" value="NZ_CP021330.1"/>
</dbReference>
<name>A0A2R4MHH3_9HYPH</name>
<dbReference type="Proteomes" id="UP000258927">
    <property type="component" value="Chromosome"/>
</dbReference>
<keyword evidence="2" id="KW-1185">Reference proteome</keyword>
<dbReference type="STRING" id="1122213.GCA_000423365_00574"/>
<dbReference type="EMBL" id="CP021330">
    <property type="protein sequence ID" value="AVX05440.1"/>
    <property type="molecule type" value="Genomic_DNA"/>
</dbReference>
<dbReference type="InterPro" id="IPR009297">
    <property type="entry name" value="DUF952"/>
</dbReference>
<gene>
    <name evidence="1" type="ORF">MXMO3_02932</name>
</gene>
<dbReference type="AlphaFoldDB" id="A0A2R4MHH3"/>
<proteinExistence type="predicted"/>
<protein>
    <recommendedName>
        <fullName evidence="3">Glutathione transferase</fullName>
    </recommendedName>
</protein>
<dbReference type="PANTHER" id="PTHR34129:SF1">
    <property type="entry name" value="DUF952 DOMAIN-CONTAINING PROTEIN"/>
    <property type="match status" value="1"/>
</dbReference>
<dbReference type="KEGG" id="mmyr:MXMO3_02932"/>
<accession>A0A2R4MHH3</accession>
<dbReference type="Gene3D" id="3.20.170.20">
    <property type="entry name" value="Protein of unknown function DUF952"/>
    <property type="match status" value="1"/>
</dbReference>
<dbReference type="PANTHER" id="PTHR34129">
    <property type="entry name" value="BLR1139 PROTEIN"/>
    <property type="match status" value="1"/>
</dbReference>
<evidence type="ECO:0008006" key="3">
    <source>
        <dbReference type="Google" id="ProtNLM"/>
    </source>
</evidence>
<evidence type="ECO:0000313" key="1">
    <source>
        <dbReference type="EMBL" id="AVX05440.1"/>
    </source>
</evidence>
<dbReference type="Pfam" id="PF06108">
    <property type="entry name" value="DUF952"/>
    <property type="match status" value="1"/>
</dbReference>
<evidence type="ECO:0000313" key="2">
    <source>
        <dbReference type="Proteomes" id="UP000258927"/>
    </source>
</evidence>
<organism evidence="1 2">
    <name type="scientific">Maritalea myrionectae</name>
    <dbReference type="NCBI Taxonomy" id="454601"/>
    <lineage>
        <taxon>Bacteria</taxon>
        <taxon>Pseudomonadati</taxon>
        <taxon>Pseudomonadota</taxon>
        <taxon>Alphaproteobacteria</taxon>
        <taxon>Hyphomicrobiales</taxon>
        <taxon>Devosiaceae</taxon>
        <taxon>Maritalea</taxon>
    </lineage>
</organism>
<dbReference type="SUPFAM" id="SSF56399">
    <property type="entry name" value="ADP-ribosylation"/>
    <property type="match status" value="1"/>
</dbReference>